<feature type="compositionally biased region" description="Basic and acidic residues" evidence="1">
    <location>
        <begin position="162"/>
        <end position="171"/>
    </location>
</feature>
<accession>A0A9P0ARK6</accession>
<dbReference type="InterPro" id="IPR018800">
    <property type="entry name" value="PRCC"/>
</dbReference>
<proteinExistence type="predicted"/>
<feature type="compositionally biased region" description="Acidic residues" evidence="1">
    <location>
        <begin position="181"/>
        <end position="198"/>
    </location>
</feature>
<organism evidence="2 3">
    <name type="scientific">Brassicogethes aeneus</name>
    <name type="common">Rape pollen beetle</name>
    <name type="synonym">Meligethes aeneus</name>
    <dbReference type="NCBI Taxonomy" id="1431903"/>
    <lineage>
        <taxon>Eukaryota</taxon>
        <taxon>Metazoa</taxon>
        <taxon>Ecdysozoa</taxon>
        <taxon>Arthropoda</taxon>
        <taxon>Hexapoda</taxon>
        <taxon>Insecta</taxon>
        <taxon>Pterygota</taxon>
        <taxon>Neoptera</taxon>
        <taxon>Endopterygota</taxon>
        <taxon>Coleoptera</taxon>
        <taxon>Polyphaga</taxon>
        <taxon>Cucujiformia</taxon>
        <taxon>Nitidulidae</taxon>
        <taxon>Meligethinae</taxon>
        <taxon>Brassicogethes</taxon>
    </lineage>
</organism>
<keyword evidence="3" id="KW-1185">Reference proteome</keyword>
<feature type="compositionally biased region" description="Polar residues" evidence="1">
    <location>
        <begin position="320"/>
        <end position="329"/>
    </location>
</feature>
<feature type="region of interest" description="Disordered" evidence="1">
    <location>
        <begin position="1"/>
        <end position="53"/>
    </location>
</feature>
<gene>
    <name evidence="2" type="ORF">MELIAE_LOCUS1652</name>
</gene>
<feature type="compositionally biased region" description="Basic and acidic residues" evidence="1">
    <location>
        <begin position="95"/>
        <end position="105"/>
    </location>
</feature>
<name>A0A9P0ARK6_BRAAE</name>
<evidence type="ECO:0008006" key="4">
    <source>
        <dbReference type="Google" id="ProtNLM"/>
    </source>
</evidence>
<feature type="region of interest" description="Disordered" evidence="1">
    <location>
        <begin position="277"/>
        <end position="336"/>
    </location>
</feature>
<feature type="region of interest" description="Disordered" evidence="1">
    <location>
        <begin position="138"/>
        <end position="213"/>
    </location>
</feature>
<evidence type="ECO:0000313" key="3">
    <source>
        <dbReference type="Proteomes" id="UP001154078"/>
    </source>
</evidence>
<protein>
    <recommendedName>
        <fullName evidence="4">Proline-rich protein PRCC</fullName>
    </recommendedName>
</protein>
<dbReference type="Proteomes" id="UP001154078">
    <property type="component" value="Chromosome 1"/>
</dbReference>
<dbReference type="OrthoDB" id="206969at2759"/>
<reference evidence="2" key="1">
    <citation type="submission" date="2021-12" db="EMBL/GenBank/DDBJ databases">
        <authorList>
            <person name="King R."/>
        </authorList>
    </citation>
    <scope>NUCLEOTIDE SEQUENCE</scope>
</reference>
<sequence length="336" mass="37785">MALVSYDYESASGSEDEEDESSAVIIPPPKPNILENEPIKEKSPEPPGSSNLFAKLPESKIIVSDIVEDQIEDFIPKCKPEKQKVRITIPSLSQFDHKEDDEPEHKKAKPLNKGSTLLSLLPPVKGTVMTNKSFVPNSVAQKKKSAPGSLVPHAVRKKAEAKKKAALEKATKPKAPVGSDVETDDEEMEIPETYDDDMWEKVCGRPKPKPVVKEPEEFIPMEINIAPEPEKPYDGLDNTAFKELVGKTKRPIGNIKLIDINEEEILLEKDIWMTKALTDPEMEPKQEEEEVVDPTRRKRNHITHLAQKAKASEQELKNQWGASRNNRLQTRAKYGF</sequence>
<evidence type="ECO:0000256" key="1">
    <source>
        <dbReference type="SAM" id="MobiDB-lite"/>
    </source>
</evidence>
<dbReference type="PANTHER" id="PTHR13621:SF2">
    <property type="entry name" value="PROLINE-RICH PROTEIN PRCC"/>
    <property type="match status" value="1"/>
</dbReference>
<feature type="compositionally biased region" description="Low complexity" evidence="1">
    <location>
        <begin position="1"/>
        <end position="13"/>
    </location>
</feature>
<dbReference type="PANTHER" id="PTHR13621">
    <property type="entry name" value="PROLINE-RICH PROTEIN PRCC"/>
    <property type="match status" value="1"/>
</dbReference>
<feature type="region of interest" description="Disordered" evidence="1">
    <location>
        <begin position="90"/>
        <end position="118"/>
    </location>
</feature>
<dbReference type="EMBL" id="OV121132">
    <property type="protein sequence ID" value="CAH0547722.1"/>
    <property type="molecule type" value="Genomic_DNA"/>
</dbReference>
<dbReference type="Pfam" id="PF10253">
    <property type="entry name" value="PRCC"/>
    <property type="match status" value="1"/>
</dbReference>
<evidence type="ECO:0000313" key="2">
    <source>
        <dbReference type="EMBL" id="CAH0547722.1"/>
    </source>
</evidence>
<dbReference type="GO" id="GO:0005634">
    <property type="term" value="C:nucleus"/>
    <property type="evidence" value="ECO:0007669"/>
    <property type="project" value="TreeGrafter"/>
</dbReference>
<dbReference type="AlphaFoldDB" id="A0A9P0ARK6"/>